<dbReference type="AlphaFoldDB" id="A0A7X1GAS0"/>
<evidence type="ECO:0000313" key="2">
    <source>
        <dbReference type="EMBL" id="MBC2688941.1"/>
    </source>
</evidence>
<dbReference type="EMBL" id="JACMYG010000003">
    <property type="protein sequence ID" value="MBC2688941.1"/>
    <property type="molecule type" value="Genomic_DNA"/>
</dbReference>
<keyword evidence="3" id="KW-1185">Reference proteome</keyword>
<dbReference type="Proteomes" id="UP000526003">
    <property type="component" value="Unassembled WGS sequence"/>
</dbReference>
<comment type="caution">
    <text evidence="2">The sequence shown here is derived from an EMBL/GenBank/DDBJ whole genome shotgun (WGS) entry which is preliminary data.</text>
</comment>
<dbReference type="RefSeq" id="WP_166729440.1">
    <property type="nucleotide sequence ID" value="NZ_JACMYG010000003.1"/>
</dbReference>
<name>A0A7X1GAS0_9PSED</name>
<sequence>MSKTHSADHDATNNHDRESWPRDFDFREQYAEQQELLKSPSDGTQAPNHPKGENHA</sequence>
<gene>
    <name evidence="2" type="ORF">H7995_03910</name>
</gene>
<protein>
    <submittedName>
        <fullName evidence="2">Uncharacterized protein</fullName>
    </submittedName>
</protein>
<reference evidence="2 3" key="1">
    <citation type="submission" date="2020-08" db="EMBL/GenBank/DDBJ databases">
        <title>Pseudomonas sp. nov.</title>
        <authorList>
            <person name="Gieschler S."/>
            <person name="Fiedler G."/>
            <person name="Brinks E."/>
            <person name="Boehnlein C."/>
            <person name="Franz C.M.A.P."/>
            <person name="Kabisch J."/>
        </authorList>
    </citation>
    <scope>NUCLEOTIDE SEQUENCE [LARGE SCALE GENOMIC DNA]</scope>
    <source>
        <strain evidence="2 3">MBT-1</strain>
    </source>
</reference>
<evidence type="ECO:0000256" key="1">
    <source>
        <dbReference type="SAM" id="MobiDB-lite"/>
    </source>
</evidence>
<accession>A0A7X1GAS0</accession>
<feature type="compositionally biased region" description="Basic and acidic residues" evidence="1">
    <location>
        <begin position="1"/>
        <end position="30"/>
    </location>
</feature>
<proteinExistence type="predicted"/>
<feature type="region of interest" description="Disordered" evidence="1">
    <location>
        <begin position="1"/>
        <end position="56"/>
    </location>
</feature>
<organism evidence="2 3">
    <name type="scientific">Pseudomonas kielensis</name>
    <dbReference type="NCBI Taxonomy" id="2762577"/>
    <lineage>
        <taxon>Bacteria</taxon>
        <taxon>Pseudomonadati</taxon>
        <taxon>Pseudomonadota</taxon>
        <taxon>Gammaproteobacteria</taxon>
        <taxon>Pseudomonadales</taxon>
        <taxon>Pseudomonadaceae</taxon>
        <taxon>Pseudomonas</taxon>
    </lineage>
</organism>
<evidence type="ECO:0000313" key="3">
    <source>
        <dbReference type="Proteomes" id="UP000526003"/>
    </source>
</evidence>